<evidence type="ECO:0000256" key="1">
    <source>
        <dbReference type="SAM" id="MobiDB-lite"/>
    </source>
</evidence>
<accession>A0A4R8V5B0</accession>
<dbReference type="EMBL" id="FNIB01000005">
    <property type="protein sequence ID" value="SDN38836.1"/>
    <property type="molecule type" value="Genomic_DNA"/>
</dbReference>
<feature type="compositionally biased region" description="Pro residues" evidence="1">
    <location>
        <begin position="17"/>
        <end position="29"/>
    </location>
</feature>
<protein>
    <submittedName>
        <fullName evidence="2">Uncharacterized protein</fullName>
    </submittedName>
</protein>
<dbReference type="STRING" id="1424659.SAMN05216368_105113"/>
<sequence length="121" mass="12515">MTIVIDRPMPFRLASGPPTPTPLEPPPLPGVSSGSLRCRDGDLGRVRSRGLVKPSERPASAMIARQLVLAVAALLAAALVPADSRWTDATFTDSEFVASAVTAIVVPAPVIDTCTAASVLV</sequence>
<dbReference type="AlphaFoldDB" id="A0A4R8V5B0"/>
<feature type="region of interest" description="Disordered" evidence="1">
    <location>
        <begin position="11"/>
        <end position="35"/>
    </location>
</feature>
<keyword evidence="5" id="KW-1185">Reference proteome</keyword>
<reference evidence="3 5" key="2">
    <citation type="submission" date="2019-03" db="EMBL/GenBank/DDBJ databases">
        <title>Genomics of glacier-inhabiting Cryobacterium strains.</title>
        <authorList>
            <person name="Liu Q."/>
            <person name="Xin Y.-H."/>
        </authorList>
    </citation>
    <scope>NUCLEOTIDE SEQUENCE [LARGE SCALE GENOMIC DNA]</scope>
    <source>
        <strain evidence="3 5">Hh8</strain>
    </source>
</reference>
<gene>
    <name evidence="3" type="ORF">E3O21_09515</name>
    <name evidence="2" type="ORF">SAMN05216368_105113</name>
</gene>
<evidence type="ECO:0000313" key="4">
    <source>
        <dbReference type="Proteomes" id="UP000199639"/>
    </source>
</evidence>
<dbReference type="Proteomes" id="UP000298252">
    <property type="component" value="Unassembled WGS sequence"/>
</dbReference>
<dbReference type="RefSeq" id="WP_092340320.1">
    <property type="nucleotide sequence ID" value="NZ_FNIB01000005.1"/>
</dbReference>
<evidence type="ECO:0000313" key="5">
    <source>
        <dbReference type="Proteomes" id="UP000298252"/>
    </source>
</evidence>
<name>A0A4R8V5B0_9MICO</name>
<evidence type="ECO:0000313" key="3">
    <source>
        <dbReference type="EMBL" id="TFB77124.1"/>
    </source>
</evidence>
<proteinExistence type="predicted"/>
<organism evidence="2 4">
    <name type="scientific">Cryobacterium flavum</name>
    <dbReference type="NCBI Taxonomy" id="1424659"/>
    <lineage>
        <taxon>Bacteria</taxon>
        <taxon>Bacillati</taxon>
        <taxon>Actinomycetota</taxon>
        <taxon>Actinomycetes</taxon>
        <taxon>Micrococcales</taxon>
        <taxon>Microbacteriaceae</taxon>
        <taxon>Cryobacterium</taxon>
    </lineage>
</organism>
<reference evidence="2 4" key="1">
    <citation type="submission" date="2016-10" db="EMBL/GenBank/DDBJ databases">
        <authorList>
            <person name="Varghese N."/>
            <person name="Submissions S."/>
        </authorList>
    </citation>
    <scope>NUCLEOTIDE SEQUENCE [LARGE SCALE GENOMIC DNA]</scope>
    <source>
        <strain evidence="2 4">CGMCC 1.11215</strain>
    </source>
</reference>
<dbReference type="Proteomes" id="UP000199639">
    <property type="component" value="Unassembled WGS sequence"/>
</dbReference>
<dbReference type="EMBL" id="SOFD01000025">
    <property type="protein sequence ID" value="TFB77124.1"/>
    <property type="molecule type" value="Genomic_DNA"/>
</dbReference>
<evidence type="ECO:0000313" key="2">
    <source>
        <dbReference type="EMBL" id="SDN38836.1"/>
    </source>
</evidence>